<dbReference type="PANTHER" id="PTHR36062">
    <property type="entry name" value="OS01G0687300 PROTEIN"/>
    <property type="match status" value="1"/>
</dbReference>
<feature type="region of interest" description="Disordered" evidence="1">
    <location>
        <begin position="480"/>
        <end position="503"/>
    </location>
</feature>
<dbReference type="Proteomes" id="UP001187471">
    <property type="component" value="Unassembled WGS sequence"/>
</dbReference>
<feature type="region of interest" description="Disordered" evidence="1">
    <location>
        <begin position="397"/>
        <end position="424"/>
    </location>
</feature>
<name>A0AA88QBM2_9ASTE</name>
<evidence type="ECO:0008006" key="4">
    <source>
        <dbReference type="Google" id="ProtNLM"/>
    </source>
</evidence>
<organism evidence="2 3">
    <name type="scientific">Escallonia rubra</name>
    <dbReference type="NCBI Taxonomy" id="112253"/>
    <lineage>
        <taxon>Eukaryota</taxon>
        <taxon>Viridiplantae</taxon>
        <taxon>Streptophyta</taxon>
        <taxon>Embryophyta</taxon>
        <taxon>Tracheophyta</taxon>
        <taxon>Spermatophyta</taxon>
        <taxon>Magnoliopsida</taxon>
        <taxon>eudicotyledons</taxon>
        <taxon>Gunneridae</taxon>
        <taxon>Pentapetalae</taxon>
        <taxon>asterids</taxon>
        <taxon>campanulids</taxon>
        <taxon>Escalloniales</taxon>
        <taxon>Escalloniaceae</taxon>
        <taxon>Escallonia</taxon>
    </lineage>
</organism>
<dbReference type="InterPro" id="IPR037476">
    <property type="entry name" value="PCH1"/>
</dbReference>
<dbReference type="AlphaFoldDB" id="A0AA88QBM2"/>
<feature type="region of interest" description="Disordered" evidence="1">
    <location>
        <begin position="103"/>
        <end position="170"/>
    </location>
</feature>
<reference evidence="2" key="1">
    <citation type="submission" date="2022-12" db="EMBL/GenBank/DDBJ databases">
        <title>Draft genome assemblies for two species of Escallonia (Escalloniales).</title>
        <authorList>
            <person name="Chanderbali A."/>
            <person name="Dervinis C."/>
            <person name="Anghel I."/>
            <person name="Soltis D."/>
            <person name="Soltis P."/>
            <person name="Zapata F."/>
        </authorList>
    </citation>
    <scope>NUCLEOTIDE SEQUENCE</scope>
    <source>
        <strain evidence="2">UCBG92.1500</strain>
        <tissue evidence="2">Leaf</tissue>
    </source>
</reference>
<dbReference type="PANTHER" id="PTHR36062:SF1">
    <property type="entry name" value="OS01G0687300 PROTEIN"/>
    <property type="match status" value="1"/>
</dbReference>
<feature type="compositionally biased region" description="Low complexity" evidence="1">
    <location>
        <begin position="149"/>
        <end position="161"/>
    </location>
</feature>
<evidence type="ECO:0000313" key="2">
    <source>
        <dbReference type="EMBL" id="KAK2966007.1"/>
    </source>
</evidence>
<evidence type="ECO:0000313" key="3">
    <source>
        <dbReference type="Proteomes" id="UP001187471"/>
    </source>
</evidence>
<dbReference type="EMBL" id="JAVXUO010003159">
    <property type="protein sequence ID" value="KAK2966007.1"/>
    <property type="molecule type" value="Genomic_DNA"/>
</dbReference>
<gene>
    <name evidence="2" type="ORF">RJ640_017085</name>
</gene>
<accession>A0AA88QBM2</accession>
<feature type="compositionally biased region" description="Basic and acidic residues" evidence="1">
    <location>
        <begin position="400"/>
        <end position="411"/>
    </location>
</feature>
<protein>
    <recommendedName>
        <fullName evidence="4">F-box protein</fullName>
    </recommendedName>
</protein>
<evidence type="ECO:0000256" key="1">
    <source>
        <dbReference type="SAM" id="MobiDB-lite"/>
    </source>
</evidence>
<sequence>MSDRIVQTYHDANGKTVQSMQSYQSAWMAHWTRTSCNVLPETDSHASPPFGYKQDDLNIKQHRLLSEVEIVSEVSRPRKIYREPQGRTINILDDNLTRSSKNARKEMLGGKPSPSVDLGRRSGTSSILKNDQDTRHPKAARPQIDQNCERSSSSRCASESSFPPATETSLRDCQFQPRGLLSNSAKLVKSHMFFGDSSFTLSRPLPNAFTGSASRIVEQEHTNHQSHSGFLAYENMYGDRSNYGKAATPYLRQSNTSLILKDPSTSNNLVGGGQYQIMQNKSGFGNFPSRSIPPEMTKLENLRHGRLLRRMPHSVHNTTRICTSVEELAGGPPGYAQATRSFLITENTDVSLYKESHNLRDSRITTPLNETGFHELHSFSPLFGRSHRGVKLELLGSTDSEGRENGEDVKTPEVVPKNESSAETEIMDMDYFEDKTNHSDANSSPPHKDMTVDPNLSQAKVASAGEDIGRRRPIAALPDINLELPPLPTTSSSTGGAEPNTSRTQSLDMEVALSTHAEQPSISIINQSPEEPLRPEPSSRWVKRLKSASEPFAFGTMTSNLGQAWPHKPLRSSKLTSGKCHGKEPMPVDQTTAVLASGSSSLSTGKNDQEITLSHSWIQRWCHNRAATPEKKPEAALVCDPQSSKLAFEDFQKKQFPSVAAMALMGKAITGFQPCEFRKTGSFIVWNTKGF</sequence>
<feature type="region of interest" description="Disordered" evidence="1">
    <location>
        <begin position="563"/>
        <end position="586"/>
    </location>
</feature>
<feature type="compositionally biased region" description="Polar residues" evidence="1">
    <location>
        <begin position="489"/>
        <end position="503"/>
    </location>
</feature>
<proteinExistence type="predicted"/>
<comment type="caution">
    <text evidence="2">The sequence shown here is derived from an EMBL/GenBank/DDBJ whole genome shotgun (WGS) entry which is preliminary data.</text>
</comment>
<dbReference type="GO" id="GO:0010099">
    <property type="term" value="P:regulation of photomorphogenesis"/>
    <property type="evidence" value="ECO:0007669"/>
    <property type="project" value="InterPro"/>
</dbReference>
<keyword evidence="3" id="KW-1185">Reference proteome</keyword>